<evidence type="ECO:0000313" key="3">
    <source>
        <dbReference type="EMBL" id="PZC73540.1"/>
    </source>
</evidence>
<feature type="signal peptide" evidence="2">
    <location>
        <begin position="1"/>
        <end position="18"/>
    </location>
</feature>
<protein>
    <submittedName>
        <fullName evidence="3">Uncharacterized protein</fullName>
    </submittedName>
</protein>
<dbReference type="Proteomes" id="UP000249218">
    <property type="component" value="Unassembled WGS sequence"/>
</dbReference>
<keyword evidence="2" id="KW-0732">Signal</keyword>
<evidence type="ECO:0000256" key="2">
    <source>
        <dbReference type="SAM" id="SignalP"/>
    </source>
</evidence>
<evidence type="ECO:0000256" key="1">
    <source>
        <dbReference type="SAM" id="MobiDB-lite"/>
    </source>
</evidence>
<feature type="compositionally biased region" description="Low complexity" evidence="1">
    <location>
        <begin position="55"/>
        <end position="69"/>
    </location>
</feature>
<reference evidence="3 4" key="1">
    <citation type="journal article" date="2017" name="BMC Biol.">
        <title>Genomic innovations, transcriptional plasticity and gene loss underlying the evolution and divergence of two highly polyphagous and invasive Helicoverpa pest species.</title>
        <authorList>
            <person name="Pearce S.L."/>
            <person name="Clarke D.F."/>
            <person name="East P.D."/>
            <person name="Elfekih S."/>
            <person name="Gordon K.H."/>
            <person name="Jermiin L.S."/>
            <person name="McGaughran A."/>
            <person name="Oakeshott J.G."/>
            <person name="Papanikolaou A."/>
            <person name="Perera O.P."/>
            <person name="Rane R.V."/>
            <person name="Richards S."/>
            <person name="Tay W.T."/>
            <person name="Walsh T.K."/>
            <person name="Anderson A."/>
            <person name="Anderson C.J."/>
            <person name="Asgari S."/>
            <person name="Board P.G."/>
            <person name="Bretschneider A."/>
            <person name="Campbell P.M."/>
            <person name="Chertemps T."/>
            <person name="Christeller J.T."/>
            <person name="Coppin C.W."/>
            <person name="Downes S.J."/>
            <person name="Duan G."/>
            <person name="Farnsworth C.A."/>
            <person name="Good R.T."/>
            <person name="Han L.B."/>
            <person name="Han Y.C."/>
            <person name="Hatje K."/>
            <person name="Horne I."/>
            <person name="Huang Y.P."/>
            <person name="Hughes D.S."/>
            <person name="Jacquin-Joly E."/>
            <person name="James W."/>
            <person name="Jhangiani S."/>
            <person name="Kollmar M."/>
            <person name="Kuwar S.S."/>
            <person name="Li S."/>
            <person name="Liu N.Y."/>
            <person name="Maibeche M.T."/>
            <person name="Miller J.R."/>
            <person name="Montagne N."/>
            <person name="Perry T."/>
            <person name="Qu J."/>
            <person name="Song S.V."/>
            <person name="Sutton G.G."/>
            <person name="Vogel H."/>
            <person name="Walenz B.P."/>
            <person name="Xu W."/>
            <person name="Zhang H.J."/>
            <person name="Zou Z."/>
            <person name="Batterham P."/>
            <person name="Edwards O.R."/>
            <person name="Feyereisen R."/>
            <person name="Gibbs R.A."/>
            <person name="Heckel D.G."/>
            <person name="McGrath A."/>
            <person name="Robin C."/>
            <person name="Scherer S.E."/>
            <person name="Worley K.C."/>
            <person name="Wu Y.D."/>
        </authorList>
    </citation>
    <scope>NUCLEOTIDE SEQUENCE [LARGE SCALE GENOMIC DNA]</scope>
    <source>
        <strain evidence="3">Harm_GR_Male_#8</strain>
        <tissue evidence="3">Whole organism</tissue>
    </source>
</reference>
<accession>A0A2W1BLF4</accession>
<name>A0A2W1BLF4_HELAM</name>
<dbReference type="AlphaFoldDB" id="A0A2W1BLF4"/>
<feature type="chain" id="PRO_5016037948" evidence="2">
    <location>
        <begin position="19"/>
        <end position="84"/>
    </location>
</feature>
<gene>
    <name evidence="3" type="primary">HaOG209418</name>
    <name evidence="3" type="ORF">B5X24_HaOG209418</name>
</gene>
<feature type="compositionally biased region" description="Polar residues" evidence="1">
    <location>
        <begin position="23"/>
        <end position="33"/>
    </location>
</feature>
<sequence length="84" mass="8880">MSRFVVILAFALLAQTFAKPATNYGNSMSSGGDSTIDVVDNSKFGDGAFGSGSHQQKPQQPQQPQTQRPCSLVGILLNPLLPVC</sequence>
<evidence type="ECO:0000313" key="4">
    <source>
        <dbReference type="Proteomes" id="UP000249218"/>
    </source>
</evidence>
<proteinExistence type="predicted"/>
<keyword evidence="4" id="KW-1185">Reference proteome</keyword>
<dbReference type="EMBL" id="KZ150099">
    <property type="protein sequence ID" value="PZC73540.1"/>
    <property type="molecule type" value="Genomic_DNA"/>
</dbReference>
<organism evidence="3 4">
    <name type="scientific">Helicoverpa armigera</name>
    <name type="common">Cotton bollworm</name>
    <name type="synonym">Heliothis armigera</name>
    <dbReference type="NCBI Taxonomy" id="29058"/>
    <lineage>
        <taxon>Eukaryota</taxon>
        <taxon>Metazoa</taxon>
        <taxon>Ecdysozoa</taxon>
        <taxon>Arthropoda</taxon>
        <taxon>Hexapoda</taxon>
        <taxon>Insecta</taxon>
        <taxon>Pterygota</taxon>
        <taxon>Neoptera</taxon>
        <taxon>Endopterygota</taxon>
        <taxon>Lepidoptera</taxon>
        <taxon>Glossata</taxon>
        <taxon>Ditrysia</taxon>
        <taxon>Noctuoidea</taxon>
        <taxon>Noctuidae</taxon>
        <taxon>Heliothinae</taxon>
        <taxon>Helicoverpa</taxon>
    </lineage>
</organism>
<feature type="region of interest" description="Disordered" evidence="1">
    <location>
        <begin position="22"/>
        <end position="69"/>
    </location>
</feature>